<keyword evidence="3" id="KW-1185">Reference proteome</keyword>
<accession>A0ABR1YHC2</accession>
<gene>
    <name evidence="2" type="ORF">HDK90DRAFT_356743</name>
</gene>
<keyword evidence="1" id="KW-1133">Transmembrane helix</keyword>
<evidence type="ECO:0000313" key="2">
    <source>
        <dbReference type="EMBL" id="KAK8229391.1"/>
    </source>
</evidence>
<dbReference type="Proteomes" id="UP001492380">
    <property type="component" value="Unassembled WGS sequence"/>
</dbReference>
<sequence length="97" mass="11052">MYTHVRYCAYAAASVQRRSMRTLCPLPLRFSLFHSHNHHDNSFQAHRDTGTLGNFLFLFLYLFVPSYVGPLDSPLVIVIIMMVVGSSHITRHSSVVT</sequence>
<evidence type="ECO:0000256" key="1">
    <source>
        <dbReference type="SAM" id="Phobius"/>
    </source>
</evidence>
<protein>
    <submittedName>
        <fullName evidence="2">Uncharacterized protein</fullName>
    </submittedName>
</protein>
<proteinExistence type="predicted"/>
<name>A0ABR1YHC2_9PEZI</name>
<feature type="transmembrane region" description="Helical" evidence="1">
    <location>
        <begin position="55"/>
        <end position="84"/>
    </location>
</feature>
<organism evidence="2 3">
    <name type="scientific">Phyllosticta capitalensis</name>
    <dbReference type="NCBI Taxonomy" id="121624"/>
    <lineage>
        <taxon>Eukaryota</taxon>
        <taxon>Fungi</taxon>
        <taxon>Dikarya</taxon>
        <taxon>Ascomycota</taxon>
        <taxon>Pezizomycotina</taxon>
        <taxon>Dothideomycetes</taxon>
        <taxon>Dothideomycetes incertae sedis</taxon>
        <taxon>Botryosphaeriales</taxon>
        <taxon>Phyllostictaceae</taxon>
        <taxon>Phyllosticta</taxon>
    </lineage>
</organism>
<dbReference type="EMBL" id="JBBWRZ010000009">
    <property type="protein sequence ID" value="KAK8229391.1"/>
    <property type="molecule type" value="Genomic_DNA"/>
</dbReference>
<reference evidence="2 3" key="1">
    <citation type="submission" date="2024-04" db="EMBL/GenBank/DDBJ databases">
        <title>Phyllosticta paracitricarpa is synonymous to the EU quarantine fungus P. citricarpa based on phylogenomic analyses.</title>
        <authorList>
            <consortium name="Lawrence Berkeley National Laboratory"/>
            <person name="Van Ingen-Buijs V.A."/>
            <person name="Van Westerhoven A.C."/>
            <person name="Haridas S."/>
            <person name="Skiadas P."/>
            <person name="Martin F."/>
            <person name="Groenewald J.Z."/>
            <person name="Crous P.W."/>
            <person name="Seidl M.F."/>
        </authorList>
    </citation>
    <scope>NUCLEOTIDE SEQUENCE [LARGE SCALE GENOMIC DNA]</scope>
    <source>
        <strain evidence="2 3">CBS 123374</strain>
    </source>
</reference>
<keyword evidence="1" id="KW-0472">Membrane</keyword>
<keyword evidence="1" id="KW-0812">Transmembrane</keyword>
<comment type="caution">
    <text evidence="2">The sequence shown here is derived from an EMBL/GenBank/DDBJ whole genome shotgun (WGS) entry which is preliminary data.</text>
</comment>
<evidence type="ECO:0000313" key="3">
    <source>
        <dbReference type="Proteomes" id="UP001492380"/>
    </source>
</evidence>